<evidence type="ECO:0000256" key="7">
    <source>
        <dbReference type="SAM" id="MobiDB-lite"/>
    </source>
</evidence>
<dbReference type="PROSITE" id="PS51764">
    <property type="entry name" value="GH26"/>
    <property type="match status" value="1"/>
</dbReference>
<evidence type="ECO:0000259" key="10">
    <source>
        <dbReference type="PROSITE" id="PS51820"/>
    </source>
</evidence>
<dbReference type="CDD" id="cd00063">
    <property type="entry name" value="FN3"/>
    <property type="match status" value="3"/>
</dbReference>
<dbReference type="EMBL" id="SIJB01000027">
    <property type="protein sequence ID" value="NBI29644.1"/>
    <property type="molecule type" value="Genomic_DNA"/>
</dbReference>
<feature type="region of interest" description="Disordered" evidence="7">
    <location>
        <begin position="688"/>
        <end position="719"/>
    </location>
</feature>
<dbReference type="Pfam" id="PF22184">
    <property type="entry name" value="CBM_56"/>
    <property type="match status" value="2"/>
</dbReference>
<keyword evidence="2 6" id="KW-0378">Hydrolase</keyword>
<keyword evidence="3" id="KW-0119">Carbohydrate metabolism</keyword>
<dbReference type="Gene3D" id="2.60.40.10">
    <property type="entry name" value="Immunoglobulins"/>
    <property type="match status" value="3"/>
</dbReference>
<dbReference type="Gene3D" id="3.90.182.10">
    <property type="entry name" value="Toxin - Anthrax Protective Antigen,domain 1"/>
    <property type="match status" value="1"/>
</dbReference>
<dbReference type="OrthoDB" id="9803686at2"/>
<reference evidence="12 13" key="1">
    <citation type="submission" date="2019-01" db="EMBL/GenBank/DDBJ databases">
        <title>Chengkuizengella sp. nov., isolated from deep-sea sediment of East Pacific Ocean.</title>
        <authorList>
            <person name="Yang J."/>
            <person name="Lai Q."/>
            <person name="Shao Z."/>
        </authorList>
    </citation>
    <scope>NUCLEOTIDE SEQUENCE [LARGE SCALE GENOMIC DNA]</scope>
    <source>
        <strain evidence="12 13">YPA3-1-1</strain>
    </source>
</reference>
<keyword evidence="13" id="KW-1185">Reference proteome</keyword>
<dbReference type="PANTHER" id="PTHR46957">
    <property type="entry name" value="CYTOKINE RECEPTOR"/>
    <property type="match status" value="1"/>
</dbReference>
<dbReference type="SUPFAM" id="SSF51445">
    <property type="entry name" value="(Trans)glycosidases"/>
    <property type="match status" value="1"/>
</dbReference>
<evidence type="ECO:0000259" key="8">
    <source>
        <dbReference type="PROSITE" id="PS50853"/>
    </source>
</evidence>
<evidence type="ECO:0000313" key="12">
    <source>
        <dbReference type="EMBL" id="NBI29644.1"/>
    </source>
</evidence>
<name>A0A6N9Q4U8_9BACL</name>
<dbReference type="InterPro" id="IPR011658">
    <property type="entry name" value="PA14_dom"/>
</dbReference>
<evidence type="ECO:0000256" key="5">
    <source>
        <dbReference type="ARBA" id="ARBA00023326"/>
    </source>
</evidence>
<keyword evidence="1" id="KW-0732">Signal</keyword>
<dbReference type="InterPro" id="IPR047569">
    <property type="entry name" value="CBM56"/>
</dbReference>
<dbReference type="InterPro" id="IPR003961">
    <property type="entry name" value="FN3_dom"/>
</dbReference>
<gene>
    <name evidence="12" type="ORF">ERL59_11810</name>
</gene>
<evidence type="ECO:0000259" key="11">
    <source>
        <dbReference type="PROSITE" id="PS52005"/>
    </source>
</evidence>
<accession>A0A6N9Q4U8</accession>
<evidence type="ECO:0000256" key="4">
    <source>
        <dbReference type="ARBA" id="ARBA00023295"/>
    </source>
</evidence>
<dbReference type="Pfam" id="PF07691">
    <property type="entry name" value="PA14"/>
    <property type="match status" value="1"/>
</dbReference>
<dbReference type="PROSITE" id="PS51820">
    <property type="entry name" value="PA14"/>
    <property type="match status" value="1"/>
</dbReference>
<comment type="caution">
    <text evidence="12">The sequence shown here is derived from an EMBL/GenBank/DDBJ whole genome shotgun (WGS) entry which is preliminary data.</text>
</comment>
<dbReference type="PROSITE" id="PS52005">
    <property type="entry name" value="CBM56"/>
    <property type="match status" value="2"/>
</dbReference>
<dbReference type="SUPFAM" id="SSF56988">
    <property type="entry name" value="Anthrax protective antigen"/>
    <property type="match status" value="1"/>
</dbReference>
<dbReference type="Pfam" id="PF00041">
    <property type="entry name" value="fn3"/>
    <property type="match status" value="3"/>
</dbReference>
<dbReference type="InterPro" id="IPR050713">
    <property type="entry name" value="RTP_Phos/Ushers"/>
</dbReference>
<keyword evidence="4 6" id="KW-0326">Glycosidase</keyword>
<dbReference type="PROSITE" id="PS50853">
    <property type="entry name" value="FN3"/>
    <property type="match status" value="3"/>
</dbReference>
<evidence type="ECO:0000256" key="6">
    <source>
        <dbReference type="PROSITE-ProRule" id="PRU01100"/>
    </source>
</evidence>
<evidence type="ECO:0000259" key="9">
    <source>
        <dbReference type="PROSITE" id="PS51764"/>
    </source>
</evidence>
<dbReference type="Proteomes" id="UP000448943">
    <property type="component" value="Unassembled WGS sequence"/>
</dbReference>
<protein>
    <recommendedName>
        <fullName evidence="14">Fibronectin type III domain-containing protein</fullName>
    </recommendedName>
</protein>
<keyword evidence="5" id="KW-0624">Polysaccharide degradation</keyword>
<dbReference type="InterPro" id="IPR013783">
    <property type="entry name" value="Ig-like_fold"/>
</dbReference>
<comment type="similarity">
    <text evidence="6">Belongs to the glycosyl hydrolase 26 family.</text>
</comment>
<evidence type="ECO:0000256" key="3">
    <source>
        <dbReference type="ARBA" id="ARBA00023277"/>
    </source>
</evidence>
<dbReference type="FunFam" id="2.60.40.10:FF:001114">
    <property type="entry name" value="Chitinase A1"/>
    <property type="match status" value="1"/>
</dbReference>
<dbReference type="InterPro" id="IPR017853">
    <property type="entry name" value="GH"/>
</dbReference>
<dbReference type="AlphaFoldDB" id="A0A6N9Q4U8"/>
<feature type="active site" description="Nucleophile" evidence="6">
    <location>
        <position position="417"/>
    </location>
</feature>
<dbReference type="SMART" id="SM00758">
    <property type="entry name" value="PA14"/>
    <property type="match status" value="1"/>
</dbReference>
<dbReference type="InterPro" id="IPR022790">
    <property type="entry name" value="GH26_dom"/>
</dbReference>
<dbReference type="GO" id="GO:0030246">
    <property type="term" value="F:carbohydrate binding"/>
    <property type="evidence" value="ECO:0007669"/>
    <property type="project" value="UniProtKB-UniRule"/>
</dbReference>
<dbReference type="RefSeq" id="WP_160646455.1">
    <property type="nucleotide sequence ID" value="NZ_SIJB01000027.1"/>
</dbReference>
<evidence type="ECO:0000313" key="13">
    <source>
        <dbReference type="Proteomes" id="UP000448943"/>
    </source>
</evidence>
<feature type="active site" description="Proton donor" evidence="6">
    <location>
        <position position="327"/>
    </location>
</feature>
<dbReference type="Gene3D" id="3.20.20.80">
    <property type="entry name" value="Glycosidases"/>
    <property type="match status" value="1"/>
</dbReference>
<dbReference type="PANTHER" id="PTHR46957:SF3">
    <property type="entry name" value="CYTOKINE RECEPTOR"/>
    <property type="match status" value="1"/>
</dbReference>
<evidence type="ECO:0000256" key="2">
    <source>
        <dbReference type="ARBA" id="ARBA00022801"/>
    </source>
</evidence>
<feature type="domain" description="Fibronectin type-III" evidence="8">
    <location>
        <begin position="712"/>
        <end position="797"/>
    </location>
</feature>
<feature type="domain" description="Fibronectin type-III" evidence="8">
    <location>
        <begin position="528"/>
        <end position="613"/>
    </location>
</feature>
<feature type="domain" description="GH26" evidence="9">
    <location>
        <begin position="190"/>
        <end position="488"/>
    </location>
</feature>
<sequence length="984" mass="109735">MLKKSGKRISIITILSLLFSILSLYSVVLSAPVDANGDGLFAEYFSNQNLSGTPSFTQIDPSINFNWGQSGPGSVGSENFSIRWSGMVEPRYSEIYTIYGTTDDGVRVWVDGQLVIDRWAIQPATEIKGRVELVGGQKAYITVEYFENDGEASAQLAWSSDSQAKEVIPQELLYSEGDGSPVPPTRDPPPFPEPDYYYTGKYSPPDGKALLIIGQDLAAVEGYVADPDLPVPAGTTTYCDISEGNQEYILYGCSLDERIDYGSGPINMFENLRDYPNSVLQMGLYIVDNTGTNLTHIVDGTHDQYIDQLGNSFKEDGRPVFLRIGYEFDGPWNHYNAEQFVDAWRYIVDRFEFLGVDNVAYVWQASTWQVTTPIESWYPGDEYVDWMGVSFFQYVPAPYDQMLDFAREHDKPIMIAESTPQGYHLDTNWNFWNGDVTDEQIWSWYQLLFSWIEENRDVVRALSYINNDWANQEMWGDLWGDTRIETNDYIKTKWLEEINNGMWMNASPDLFEILETGVPVDDTEAPTVPANLFADLVTDTSVNLSWSPSTDNYGVSGYDIYRDGNLVGSSNSTHFTVTGLSPDTTYTFTITAKDVSGNVSNESIPLLVTTAGPDIEPPTIPTNLAATVITQSTVNISWNASSDNLGVLEYDVYMDSNFIGSTTDTFYVVNGLNAETNYVFTVSAKDAAGNKSGESEPLSVTTESPDTEPPTAPTNLNASNVTQSSVNINWTSSTDNVGVAEYDVYMDSSLVGSTSNLTFEITGLNASTTYSFTIIAKDAAGNSSTESIALNVTTDEAPAGDFSKGVDTLSNSQVQIWFVPNGYTPNFVTLHYRIDNGTQQNYFLQYNGTSDRWEYTINNVPVGSSISYYFTYEMNGPQYESQTYIFEHEGDGTPNIDFTSNVEAITDSQALISFEPNGYTPNFVVVHYRVNNGDEQNYFLNDVGGGDRWEYTISNLSTGDVVDYYFTYEKNGPQYDSEHYEYTH</sequence>
<dbReference type="GO" id="GO:0016020">
    <property type="term" value="C:membrane"/>
    <property type="evidence" value="ECO:0007669"/>
    <property type="project" value="UniProtKB-SubCell"/>
</dbReference>
<feature type="domain" description="Fibronectin type-III" evidence="8">
    <location>
        <begin position="620"/>
        <end position="705"/>
    </location>
</feature>
<organism evidence="12 13">
    <name type="scientific">Chengkuizengella marina</name>
    <dbReference type="NCBI Taxonomy" id="2507566"/>
    <lineage>
        <taxon>Bacteria</taxon>
        <taxon>Bacillati</taxon>
        <taxon>Bacillota</taxon>
        <taxon>Bacilli</taxon>
        <taxon>Bacillales</taxon>
        <taxon>Paenibacillaceae</taxon>
        <taxon>Chengkuizengella</taxon>
    </lineage>
</organism>
<dbReference type="GO" id="GO:0000272">
    <property type="term" value="P:polysaccharide catabolic process"/>
    <property type="evidence" value="ECO:0007669"/>
    <property type="project" value="UniProtKB-KW"/>
</dbReference>
<dbReference type="SUPFAM" id="SSF49265">
    <property type="entry name" value="Fibronectin type III"/>
    <property type="match status" value="2"/>
</dbReference>
<feature type="domain" description="CBM56" evidence="11">
    <location>
        <begin position="796"/>
        <end position="888"/>
    </location>
</feature>
<evidence type="ECO:0000256" key="1">
    <source>
        <dbReference type="ARBA" id="ARBA00022729"/>
    </source>
</evidence>
<dbReference type="InterPro" id="IPR037524">
    <property type="entry name" value="PA14/GLEYA"/>
</dbReference>
<evidence type="ECO:0008006" key="14">
    <source>
        <dbReference type="Google" id="ProtNLM"/>
    </source>
</evidence>
<dbReference type="InterPro" id="IPR036116">
    <property type="entry name" value="FN3_sf"/>
</dbReference>
<proteinExistence type="inferred from homology"/>
<feature type="domain" description="PA14" evidence="10">
    <location>
        <begin position="35"/>
        <end position="172"/>
    </location>
</feature>
<feature type="domain" description="CBM56" evidence="11">
    <location>
        <begin position="891"/>
        <end position="984"/>
    </location>
</feature>
<dbReference type="GO" id="GO:0004553">
    <property type="term" value="F:hydrolase activity, hydrolyzing O-glycosyl compounds"/>
    <property type="evidence" value="ECO:0007669"/>
    <property type="project" value="InterPro"/>
</dbReference>
<dbReference type="Pfam" id="PF02156">
    <property type="entry name" value="Glyco_hydro_26"/>
    <property type="match status" value="1"/>
</dbReference>
<dbReference type="SMART" id="SM00060">
    <property type="entry name" value="FN3"/>
    <property type="match status" value="4"/>
</dbReference>